<dbReference type="RefSeq" id="WP_242335429.1">
    <property type="nucleotide sequence ID" value="NZ_CP071872.1"/>
</dbReference>
<proteinExistence type="predicted"/>
<evidence type="ECO:0000313" key="1">
    <source>
        <dbReference type="EMBL" id="UNM14865.1"/>
    </source>
</evidence>
<keyword evidence="2" id="KW-1185">Reference proteome</keyword>
<accession>A0ABY3WT83</accession>
<dbReference type="EMBL" id="CP071872">
    <property type="protein sequence ID" value="UNM14865.1"/>
    <property type="molecule type" value="Genomic_DNA"/>
</dbReference>
<evidence type="ECO:0000313" key="2">
    <source>
        <dbReference type="Proteomes" id="UP000828924"/>
    </source>
</evidence>
<dbReference type="InterPro" id="IPR046198">
    <property type="entry name" value="DUF6230"/>
</dbReference>
<reference evidence="1 2" key="1">
    <citation type="submission" date="2021-03" db="EMBL/GenBank/DDBJ databases">
        <title>Complete genome of Streptomyces formicae strain 1H-GS9 (DSM 100524).</title>
        <authorList>
            <person name="Atanasov K.E."/>
            <person name="Altabella T."/>
            <person name="Ferrer A."/>
        </authorList>
    </citation>
    <scope>NUCLEOTIDE SEQUENCE [LARGE SCALE GENOMIC DNA]</scope>
    <source>
        <strain evidence="1 2">1H-GS9</strain>
    </source>
</reference>
<gene>
    <name evidence="1" type="ORF">J4032_28405</name>
</gene>
<dbReference type="Pfam" id="PF19741">
    <property type="entry name" value="DUF6230"/>
    <property type="match status" value="1"/>
</dbReference>
<protein>
    <submittedName>
        <fullName evidence="1">Cholesterol esterase</fullName>
    </submittedName>
</protein>
<organism evidence="1 2">
    <name type="scientific">Streptomyces formicae</name>
    <dbReference type="NCBI Taxonomy" id="1616117"/>
    <lineage>
        <taxon>Bacteria</taxon>
        <taxon>Bacillati</taxon>
        <taxon>Actinomycetota</taxon>
        <taxon>Actinomycetes</taxon>
        <taxon>Kitasatosporales</taxon>
        <taxon>Streptomycetaceae</taxon>
        <taxon>Streptomyces</taxon>
    </lineage>
</organism>
<sequence>MPYSRGRTRWKRFALVMVPGLAATAALGIAMAQGALAASFLISGRTFQLSADRMAVRGLSIYSMVDRTREGDLVPVSVFGAEHVKIDGLCQSVVVPIPVLGPYTLRLTGAQDKGRAEASDIFIDSTSLAADQADLTDIGIGVAAGSLTDGPVNPGDRKSHFFDPDGVAQQAEKVVLIDPQFEAVAISAATFSVPDLDVKVRQGRHECF</sequence>
<name>A0ABY3WT83_9ACTN</name>
<dbReference type="Proteomes" id="UP000828924">
    <property type="component" value="Chromosome"/>
</dbReference>